<dbReference type="EMBL" id="PGCI01000011">
    <property type="protein sequence ID" value="PLW50349.1"/>
    <property type="molecule type" value="Genomic_DNA"/>
</dbReference>
<dbReference type="EMBL" id="PGCJ01000970">
    <property type="protein sequence ID" value="PLW12815.1"/>
    <property type="molecule type" value="Genomic_DNA"/>
</dbReference>
<evidence type="ECO:0000256" key="1">
    <source>
        <dbReference type="SAM" id="MobiDB-lite"/>
    </source>
</evidence>
<feature type="chain" id="PRO_5015083551" description="Reelin domain-containing protein" evidence="2">
    <location>
        <begin position="20"/>
        <end position="293"/>
    </location>
</feature>
<evidence type="ECO:0000313" key="7">
    <source>
        <dbReference type="Proteomes" id="UP000235388"/>
    </source>
</evidence>
<dbReference type="EMBL" id="PGCI01001172">
    <property type="protein sequence ID" value="PLW06941.1"/>
    <property type="molecule type" value="Genomic_DNA"/>
</dbReference>
<keyword evidence="2" id="KW-0732">Signal</keyword>
<evidence type="ECO:0000256" key="2">
    <source>
        <dbReference type="SAM" id="SignalP"/>
    </source>
</evidence>
<evidence type="ECO:0000313" key="8">
    <source>
        <dbReference type="Proteomes" id="UP000235392"/>
    </source>
</evidence>
<gene>
    <name evidence="5" type="ORF">PCANC_12384</name>
    <name evidence="4" type="ORF">PCANC_16877</name>
    <name evidence="6" type="ORF">PCASD_01691</name>
    <name evidence="3" type="ORF">PCASD_25029</name>
</gene>
<reference evidence="7 8" key="1">
    <citation type="submission" date="2017-11" db="EMBL/GenBank/DDBJ databases">
        <title>De novo assembly and phasing of dikaryotic genomes from two isolates of Puccinia coronata f. sp. avenae, the causal agent of oat crown rust.</title>
        <authorList>
            <person name="Miller M.E."/>
            <person name="Zhang Y."/>
            <person name="Omidvar V."/>
            <person name="Sperschneider J."/>
            <person name="Schwessinger B."/>
            <person name="Raley C."/>
            <person name="Palmer J.M."/>
            <person name="Garnica D."/>
            <person name="Upadhyaya N."/>
            <person name="Rathjen J."/>
            <person name="Taylor J.M."/>
            <person name="Park R.F."/>
            <person name="Dodds P.N."/>
            <person name="Hirsch C.D."/>
            <person name="Kianian S.F."/>
            <person name="Figueroa M."/>
        </authorList>
    </citation>
    <scope>NUCLEOTIDE SEQUENCE [LARGE SCALE GENOMIC DNA]</scope>
    <source>
        <strain evidence="4">12NC29</strain>
        <strain evidence="3">12SD80</strain>
    </source>
</reference>
<keyword evidence="7" id="KW-1185">Reference proteome</keyword>
<feature type="region of interest" description="Disordered" evidence="1">
    <location>
        <begin position="242"/>
        <end position="268"/>
    </location>
</feature>
<comment type="caution">
    <text evidence="4">The sequence shown here is derived from an EMBL/GenBank/DDBJ whole genome shotgun (WGS) entry which is preliminary data.</text>
</comment>
<dbReference type="EMBL" id="PGCJ01000172">
    <property type="protein sequence ID" value="PLW41160.1"/>
    <property type="molecule type" value="Genomic_DNA"/>
</dbReference>
<proteinExistence type="predicted"/>
<feature type="compositionally biased region" description="Polar residues" evidence="1">
    <location>
        <begin position="242"/>
        <end position="266"/>
    </location>
</feature>
<dbReference type="OrthoDB" id="2505429at2759"/>
<name>A0A2N5SHX5_9BASI</name>
<protein>
    <recommendedName>
        <fullName evidence="9">Reelin domain-containing protein</fullName>
    </recommendedName>
</protein>
<dbReference type="Proteomes" id="UP000235392">
    <property type="component" value="Unassembled WGS sequence"/>
</dbReference>
<accession>A0A2N5SHX5</accession>
<evidence type="ECO:0000313" key="6">
    <source>
        <dbReference type="EMBL" id="PLW50349.1"/>
    </source>
</evidence>
<organism evidence="4 7">
    <name type="scientific">Puccinia coronata f. sp. avenae</name>
    <dbReference type="NCBI Taxonomy" id="200324"/>
    <lineage>
        <taxon>Eukaryota</taxon>
        <taxon>Fungi</taxon>
        <taxon>Dikarya</taxon>
        <taxon>Basidiomycota</taxon>
        <taxon>Pucciniomycotina</taxon>
        <taxon>Pucciniomycetes</taxon>
        <taxon>Pucciniales</taxon>
        <taxon>Pucciniaceae</taxon>
        <taxon>Puccinia</taxon>
    </lineage>
</organism>
<evidence type="ECO:0000313" key="3">
    <source>
        <dbReference type="EMBL" id="PLW06941.1"/>
    </source>
</evidence>
<feature type="signal peptide" evidence="2">
    <location>
        <begin position="1"/>
        <end position="19"/>
    </location>
</feature>
<dbReference type="AlphaFoldDB" id="A0A2N5SHX5"/>
<evidence type="ECO:0008006" key="9">
    <source>
        <dbReference type="Google" id="ProtNLM"/>
    </source>
</evidence>
<evidence type="ECO:0000313" key="4">
    <source>
        <dbReference type="EMBL" id="PLW12815.1"/>
    </source>
</evidence>
<dbReference type="Proteomes" id="UP000235388">
    <property type="component" value="Unassembled WGS sequence"/>
</dbReference>
<evidence type="ECO:0000313" key="5">
    <source>
        <dbReference type="EMBL" id="PLW41160.1"/>
    </source>
</evidence>
<sequence length="293" mass="29710">MMSLITTCLLLVNAVASLAVPQELTLKIVSPAPGTKIQPGVSLNVTLQIEKVAFLNSSQHVVLGFGLNSADTQNPTSLGEVFLGLLNTTHTPFNASGHLSWSLSIPAREKFNSTAISFSLVVSQYIFSGASNTPHCGIVSVPVEVALGGSDPAGSGKGANQPALPAGPSTKLANMTDPTHMTPGSPVHTVMNATSSTPTSQPGESEIKASITAKGHNTADTIPGTAAGDKSVPSQMNVTSAATIPSEKTGNVTTSTTKRNGTSESESGAAHLGISTSHMIAGTAVILGIFATV</sequence>